<dbReference type="Pfam" id="PF18475">
    <property type="entry name" value="PIN7"/>
    <property type="match status" value="1"/>
</dbReference>
<dbReference type="Proteomes" id="UP000075398">
    <property type="component" value="Unassembled WGS sequence"/>
</dbReference>
<feature type="domain" description="PIN-like" evidence="1">
    <location>
        <begin position="8"/>
        <end position="107"/>
    </location>
</feature>
<evidence type="ECO:0000313" key="3">
    <source>
        <dbReference type="Proteomes" id="UP000075398"/>
    </source>
</evidence>
<name>A0A150INP3_9EURY</name>
<accession>A0A150INP3</accession>
<organism evidence="2 3">
    <name type="scientific">Candidatus Methanofastidiosum methylothiophilum</name>
    <dbReference type="NCBI Taxonomy" id="1705564"/>
    <lineage>
        <taxon>Archaea</taxon>
        <taxon>Methanobacteriati</taxon>
        <taxon>Methanobacteriota</taxon>
        <taxon>Stenosarchaea group</taxon>
        <taxon>Candidatus Methanofastidiosia</taxon>
        <taxon>Candidatus Methanofastidiosales</taxon>
        <taxon>Candidatus Methanofastidiosaceae</taxon>
        <taxon>Candidatus Methanofastidiosum</taxon>
    </lineage>
</organism>
<evidence type="ECO:0000313" key="2">
    <source>
        <dbReference type="EMBL" id="KYC46603.1"/>
    </source>
</evidence>
<proteinExistence type="predicted"/>
<evidence type="ECO:0000259" key="1">
    <source>
        <dbReference type="Pfam" id="PF18475"/>
    </source>
</evidence>
<comment type="caution">
    <text evidence="2">The sequence shown here is derived from an EMBL/GenBank/DDBJ whole genome shotgun (WGS) entry which is preliminary data.</text>
</comment>
<dbReference type="InterPro" id="IPR041494">
    <property type="entry name" value="PIN7"/>
</dbReference>
<gene>
    <name evidence="2" type="ORF">AMQ22_02099</name>
</gene>
<dbReference type="AlphaFoldDB" id="A0A150INP3"/>
<protein>
    <recommendedName>
        <fullName evidence="1">PIN-like domain-containing protein</fullName>
    </recommendedName>
</protein>
<dbReference type="EMBL" id="LNGC01000185">
    <property type="protein sequence ID" value="KYC46603.1"/>
    <property type="molecule type" value="Genomic_DNA"/>
</dbReference>
<sequence>MSASETVFIDYENVHAIDTSGFHASVCAKIIVGVDQTKIPIDLVKKLQEHGKNIEWIQVHGKGKNALDFFIAYYLGVAITKSESEKYYIYTNDKGFDPLIKHLVENGIHIERINSLKQICITEKVKAQQKVINKAKIVARNYDKIIDNLKSIDKTKRPKSMIKLHGHIKTVLGNKINDEAVNEIVTTLKNRNLISENNKKLVYQI</sequence>
<reference evidence="2 3" key="1">
    <citation type="journal article" date="2016" name="ISME J.">
        <title>Chasing the elusive Euryarchaeota class WSA2: genomes reveal a uniquely fastidious methyl-reducing methanogen.</title>
        <authorList>
            <person name="Nobu M.K."/>
            <person name="Narihiro T."/>
            <person name="Kuroda K."/>
            <person name="Mei R."/>
            <person name="Liu W.T."/>
        </authorList>
    </citation>
    <scope>NUCLEOTIDE SEQUENCE [LARGE SCALE GENOMIC DNA]</scope>
    <source>
        <strain evidence="2">U1lsi0528_Bin055</strain>
    </source>
</reference>